<organism evidence="2 3">
    <name type="scientific">Halomonas campaniensis</name>
    <dbReference type="NCBI Taxonomy" id="213554"/>
    <lineage>
        <taxon>Bacteria</taxon>
        <taxon>Pseudomonadati</taxon>
        <taxon>Pseudomonadota</taxon>
        <taxon>Gammaproteobacteria</taxon>
        <taxon>Oceanospirillales</taxon>
        <taxon>Halomonadaceae</taxon>
        <taxon>Halomonas</taxon>
    </lineage>
</organism>
<accession>A0A7W5JZT5</accession>
<evidence type="ECO:0000313" key="3">
    <source>
        <dbReference type="Proteomes" id="UP000553442"/>
    </source>
</evidence>
<protein>
    <recommendedName>
        <fullName evidence="1">NERD domain-containing protein</fullName>
    </recommendedName>
</protein>
<dbReference type="AlphaFoldDB" id="A0A7W5JZT5"/>
<dbReference type="Gene3D" id="3.40.50.300">
    <property type="entry name" value="P-loop containing nucleotide triphosphate hydrolases"/>
    <property type="match status" value="2"/>
</dbReference>
<dbReference type="InterPro" id="IPR011528">
    <property type="entry name" value="NERD"/>
</dbReference>
<gene>
    <name evidence="2" type="ORF">BDK63_000155</name>
</gene>
<dbReference type="Pfam" id="PF08378">
    <property type="entry name" value="NERD"/>
    <property type="match status" value="1"/>
</dbReference>
<keyword evidence="3" id="KW-1185">Reference proteome</keyword>
<dbReference type="Proteomes" id="UP000553442">
    <property type="component" value="Unassembled WGS sequence"/>
</dbReference>
<feature type="domain" description="NERD" evidence="1">
    <location>
        <begin position="12"/>
        <end position="113"/>
    </location>
</feature>
<comment type="caution">
    <text evidence="2">The sequence shown here is derived from an EMBL/GenBank/DDBJ whole genome shotgun (WGS) entry which is preliminary data.</text>
</comment>
<dbReference type="SUPFAM" id="SSF52540">
    <property type="entry name" value="P-loop containing nucleoside triphosphate hydrolases"/>
    <property type="match status" value="1"/>
</dbReference>
<dbReference type="EMBL" id="JACHZF010000001">
    <property type="protein sequence ID" value="MBB3329319.1"/>
    <property type="molecule type" value="Genomic_DNA"/>
</dbReference>
<evidence type="ECO:0000313" key="2">
    <source>
        <dbReference type="EMBL" id="MBB3329319.1"/>
    </source>
</evidence>
<dbReference type="InterPro" id="IPR027417">
    <property type="entry name" value="P-loop_NTPase"/>
</dbReference>
<reference evidence="2 3" key="1">
    <citation type="submission" date="2020-08" db="EMBL/GenBank/DDBJ databases">
        <title>Genomic Encyclopedia of Archaeal and Bacterial Type Strains, Phase II (KMG-II): from individual species to whole genera.</title>
        <authorList>
            <person name="Goeker M."/>
        </authorList>
    </citation>
    <scope>NUCLEOTIDE SEQUENCE [LARGE SCALE GENOMIC DNA]</scope>
    <source>
        <strain evidence="2 3">5AG</strain>
    </source>
</reference>
<dbReference type="RefSeq" id="WP_183329404.1">
    <property type="nucleotide sequence ID" value="NZ_JACHZF010000001.1"/>
</dbReference>
<sequence length="540" mass="60653">MPKVVGSLPADRWENEVLKAFKNQLPDNWVVMPSVHWTLSKNGYVREGEADFVILVSGSGLVVVEVKGSKEFKVGENGVWSRRENNGTWVELKESPPEQAIRNMHDLTKVLNESYQWPRFPGRYSYLVIYPQGEIARLPAMFDESTIATRRHMNQLASRLRNSLEKRGGDGRGEQFVTQVVESVIDHLKNRKFRVYKADFAEDVADDSERIEQLTRQQFASLKGLFQLPSVAVVGPAGSGKTVLAIWRLKSLIDQGKRAVYICFNRALAASLRMLNPDYADFIWNVDKLFISICSETPPAAGLKEFYREILPGRVMDYADTYEKYDSIVVDEGQDLSECQIIALLELRSSEGEWAFFSDWKQDIFHAGNTAPIGAEVVFSLHHNCRNTVKINDASNLYLNSRIESMPGMPLGVAPLVQLVNNQSMRAWEIAQKWSGEGSVVILSPYRYENSSMNGQISGYGLRLSTEISDLGKAGTVFFSTIKSFKGIEARAIIVVDVGIPDEHVAFSKEDLYVATTRATTRLALITSRKDVADYYTAFG</sequence>
<name>A0A7W5JZT5_9GAMM</name>
<evidence type="ECO:0000259" key="1">
    <source>
        <dbReference type="Pfam" id="PF08378"/>
    </source>
</evidence>
<proteinExistence type="predicted"/>